<evidence type="ECO:0000259" key="4">
    <source>
        <dbReference type="PROSITE" id="PS50072"/>
    </source>
</evidence>
<protein>
    <recommendedName>
        <fullName evidence="1">peptidylprolyl isomerase</fullName>
        <ecNumber evidence="1">5.2.1.8</ecNumber>
    </recommendedName>
</protein>
<dbReference type="EC" id="5.2.1.8" evidence="1"/>
<dbReference type="PROSITE" id="PS50072">
    <property type="entry name" value="CSA_PPIASE_2"/>
    <property type="match status" value="1"/>
</dbReference>
<evidence type="ECO:0000313" key="5">
    <source>
        <dbReference type="EMBL" id="SVA54490.1"/>
    </source>
</evidence>
<dbReference type="CDD" id="cd00317">
    <property type="entry name" value="cyclophilin"/>
    <property type="match status" value="1"/>
</dbReference>
<reference evidence="5" key="1">
    <citation type="submission" date="2018-05" db="EMBL/GenBank/DDBJ databases">
        <authorList>
            <person name="Lanie J.A."/>
            <person name="Ng W.-L."/>
            <person name="Kazmierczak K.M."/>
            <person name="Andrzejewski T.M."/>
            <person name="Davidsen T.M."/>
            <person name="Wayne K.J."/>
            <person name="Tettelin H."/>
            <person name="Glass J.I."/>
            <person name="Rusch D."/>
            <person name="Podicherti R."/>
            <person name="Tsui H.-C.T."/>
            <person name="Winkler M.E."/>
        </authorList>
    </citation>
    <scope>NUCLEOTIDE SEQUENCE</scope>
</reference>
<dbReference type="InterPro" id="IPR044665">
    <property type="entry name" value="E_coli_cyclophilin_A-like"/>
</dbReference>
<proteinExistence type="predicted"/>
<dbReference type="InterPro" id="IPR002130">
    <property type="entry name" value="Cyclophilin-type_PPIase_dom"/>
</dbReference>
<dbReference type="SUPFAM" id="SSF50891">
    <property type="entry name" value="Cyclophilin-like"/>
    <property type="match status" value="1"/>
</dbReference>
<feature type="domain" description="PPIase cyclophilin-type" evidence="4">
    <location>
        <begin position="35"/>
        <end position="198"/>
    </location>
</feature>
<sequence length="198" mass="22425">MMIIPQFSIRNLLFSHLLLLTICCQSESNIKVVMETELGTINMDLYPEKAPVTVFNFLEYLNEHRYEDAHFYRVVHLKNQPDNDILIEVIQGGLGFDKHPMELPPIEHEITEKTGIIHENGTISMARLEPGTASSEFFICINDQPELDFGGRRNPDGQGFAAFGKVTSGMNVVKKIQVMPVNGQLLEKIVKIISIKRN</sequence>
<dbReference type="PRINTS" id="PR00153">
    <property type="entry name" value="CSAPPISMRASE"/>
</dbReference>
<keyword evidence="3" id="KW-0413">Isomerase</keyword>
<accession>A0A381WPU9</accession>
<keyword evidence="2" id="KW-0697">Rotamase</keyword>
<dbReference type="GO" id="GO:0003755">
    <property type="term" value="F:peptidyl-prolyl cis-trans isomerase activity"/>
    <property type="evidence" value="ECO:0007669"/>
    <property type="project" value="UniProtKB-KW"/>
</dbReference>
<name>A0A381WPU9_9ZZZZ</name>
<gene>
    <name evidence="5" type="ORF">METZ01_LOCUS107344</name>
</gene>
<organism evidence="5">
    <name type="scientific">marine metagenome</name>
    <dbReference type="NCBI Taxonomy" id="408172"/>
    <lineage>
        <taxon>unclassified sequences</taxon>
        <taxon>metagenomes</taxon>
        <taxon>ecological metagenomes</taxon>
    </lineage>
</organism>
<dbReference type="Pfam" id="PF00160">
    <property type="entry name" value="Pro_isomerase"/>
    <property type="match status" value="1"/>
</dbReference>
<evidence type="ECO:0000256" key="2">
    <source>
        <dbReference type="ARBA" id="ARBA00023110"/>
    </source>
</evidence>
<dbReference type="InterPro" id="IPR029000">
    <property type="entry name" value="Cyclophilin-like_dom_sf"/>
</dbReference>
<dbReference type="AlphaFoldDB" id="A0A381WPU9"/>
<dbReference type="EMBL" id="UINC01012481">
    <property type="protein sequence ID" value="SVA54490.1"/>
    <property type="molecule type" value="Genomic_DNA"/>
</dbReference>
<dbReference type="PANTHER" id="PTHR43246">
    <property type="entry name" value="PEPTIDYL-PROLYL CIS-TRANS ISOMERASE CYP38, CHLOROPLASTIC"/>
    <property type="match status" value="1"/>
</dbReference>
<dbReference type="Gene3D" id="2.40.100.10">
    <property type="entry name" value="Cyclophilin-like"/>
    <property type="match status" value="1"/>
</dbReference>
<evidence type="ECO:0000256" key="3">
    <source>
        <dbReference type="ARBA" id="ARBA00023235"/>
    </source>
</evidence>
<evidence type="ECO:0000256" key="1">
    <source>
        <dbReference type="ARBA" id="ARBA00013194"/>
    </source>
</evidence>